<gene>
    <name evidence="1" type="ordered locus">Arcve_0120</name>
</gene>
<dbReference type="AlphaFoldDB" id="F2KN60"/>
<dbReference type="InterPro" id="IPR002753">
    <property type="entry name" value="UPF0058"/>
</dbReference>
<proteinExistence type="predicted"/>
<dbReference type="eggNOG" id="arCOG02254">
    <property type="taxonomic scope" value="Archaea"/>
</dbReference>
<dbReference type="Gene3D" id="1.20.1270.110">
    <property type="entry name" value="Uncharacterised protein family UPF0058"/>
    <property type="match status" value="1"/>
</dbReference>
<accession>F2KN60</accession>
<evidence type="ECO:0000313" key="2">
    <source>
        <dbReference type="Proteomes" id="UP000008136"/>
    </source>
</evidence>
<sequence length="81" mass="9416">MRKKEIIVIHSTLFCIKRLFELAGISKFQAYKELGVFPSHIHKSKLHHKKAIMLICIELLKFLSPQNVEDAQLILEEISTE</sequence>
<dbReference type="InterPro" id="IPR036519">
    <property type="entry name" value="UPF0058_sf"/>
</dbReference>
<dbReference type="SUPFAM" id="SSF140371">
    <property type="entry name" value="Vng1086c-like"/>
    <property type="match status" value="1"/>
</dbReference>
<dbReference type="PANTHER" id="PTHR42203:SF2">
    <property type="entry name" value="UPF0058 PROTEIN MJ1205"/>
    <property type="match status" value="1"/>
</dbReference>
<protein>
    <submittedName>
        <fullName evidence="1">Uncharacterized protein</fullName>
    </submittedName>
</protein>
<organism evidence="1 2">
    <name type="scientific">Archaeoglobus veneficus (strain DSM 11195 / SNP6)</name>
    <dbReference type="NCBI Taxonomy" id="693661"/>
    <lineage>
        <taxon>Archaea</taxon>
        <taxon>Methanobacteriati</taxon>
        <taxon>Methanobacteriota</taxon>
        <taxon>Archaeoglobi</taxon>
        <taxon>Archaeoglobales</taxon>
        <taxon>Archaeoglobaceae</taxon>
        <taxon>Archaeoglobus</taxon>
    </lineage>
</organism>
<dbReference type="EMBL" id="CP002588">
    <property type="protein sequence ID" value="AEA46161.1"/>
    <property type="molecule type" value="Genomic_DNA"/>
</dbReference>
<name>F2KN60_ARCVS</name>
<dbReference type="HOGENOM" id="CLU_167318_1_0_2"/>
<dbReference type="RefSeq" id="WP_013682837.1">
    <property type="nucleotide sequence ID" value="NC_015320.1"/>
</dbReference>
<reference evidence="1 2" key="1">
    <citation type="submission" date="2011-03" db="EMBL/GenBank/DDBJ databases">
        <title>The complete genome of Archaeoglobus veneficus SNP6.</title>
        <authorList>
            <consortium name="US DOE Joint Genome Institute (JGI-PGF)"/>
            <person name="Lucas S."/>
            <person name="Copeland A."/>
            <person name="Lapidus A."/>
            <person name="Bruce D."/>
            <person name="Goodwin L."/>
            <person name="Pitluck S."/>
            <person name="Kyrpides N."/>
            <person name="Mavromatis K."/>
            <person name="Pagani I."/>
            <person name="Ivanova N."/>
            <person name="Mikhailova N."/>
            <person name="Lu M."/>
            <person name="Detter J.C."/>
            <person name="Tapia R."/>
            <person name="Han C."/>
            <person name="Land M."/>
            <person name="Hauser L."/>
            <person name="Markowitz V."/>
            <person name="Cheng J.-F."/>
            <person name="Hugenholtz P."/>
            <person name="Woyke T."/>
            <person name="Wu D."/>
            <person name="Spring S."/>
            <person name="Brambilla E."/>
            <person name="Klenk H.-P."/>
            <person name="Eisen J.A."/>
        </authorList>
    </citation>
    <scope>NUCLEOTIDE SEQUENCE [LARGE SCALE GENOMIC DNA]</scope>
    <source>
        <strain>SNP6</strain>
    </source>
</reference>
<dbReference type="Pfam" id="PF01893">
    <property type="entry name" value="UPF0058"/>
    <property type="match status" value="1"/>
</dbReference>
<dbReference type="PANTHER" id="PTHR42203">
    <property type="entry name" value="UPF0058 PROTEIN MJ1205"/>
    <property type="match status" value="1"/>
</dbReference>
<dbReference type="STRING" id="693661.Arcve_0120"/>
<dbReference type="OrthoDB" id="177623at2157"/>
<dbReference type="Proteomes" id="UP000008136">
    <property type="component" value="Chromosome"/>
</dbReference>
<evidence type="ECO:0000313" key="1">
    <source>
        <dbReference type="EMBL" id="AEA46161.1"/>
    </source>
</evidence>
<dbReference type="KEGG" id="ave:Arcve_0120"/>
<dbReference type="GeneID" id="10393212"/>
<keyword evidence="2" id="KW-1185">Reference proteome</keyword>